<dbReference type="CDD" id="cd00093">
    <property type="entry name" value="HTH_XRE"/>
    <property type="match status" value="1"/>
</dbReference>
<dbReference type="InterPro" id="IPR011990">
    <property type="entry name" value="TPR-like_helical_dom_sf"/>
</dbReference>
<dbReference type="Gene3D" id="1.10.260.40">
    <property type="entry name" value="lambda repressor-like DNA-binding domains"/>
    <property type="match status" value="1"/>
</dbReference>
<dbReference type="Proteomes" id="UP000433575">
    <property type="component" value="Unassembled WGS sequence"/>
</dbReference>
<dbReference type="AlphaFoldDB" id="A0A6N7S5K5"/>
<dbReference type="Proteomes" id="UP000480929">
    <property type="component" value="Unassembled WGS sequence"/>
</dbReference>
<accession>A0A6N7S5K5</accession>
<dbReference type="InterPro" id="IPR010982">
    <property type="entry name" value="Lambda_DNA-bd_dom_sf"/>
</dbReference>
<dbReference type="EMBL" id="WKPI01000009">
    <property type="protein sequence ID" value="MSC32854.1"/>
    <property type="molecule type" value="Genomic_DNA"/>
</dbReference>
<sequence>MSVMDTLVIQELDLGVLSAMIEVVKRFVAKRVGTFIKKERNKQNMSIRACAKDSLISHTTLANIENGKTYPPDEMLNYIFDKLMIENDIFAQISSIEETIRKFNLFFELVYKQDRIKANSVFQEILEIEEKAERHLLELDFCLIKLIYYTSCNRNSERAKVLIDSIDQYIDDLFEEELVIYWLYKSQYLKNNNKLDEAESLLLKAKALTKDDRYLSLIYNFLGIVCTLRDKTAIAMTYYLEAKKIFDIKMNYIRSLYVNTNIVVAYVYSKAYEDAISACVENIEIAEQLSLHKVIGVNAQNLSYVYMMLKEYERVNEYVKLSIEHGVVDNGVYFNNAYSYLKLNKISSCQYWINEGRTKMLKSETMLSYLFDYLDYRIENNLQESINVLDHILQTKNYEPSFTNQDRKMVLKEIVELGTETGNTEILSKYGKEILEF</sequence>
<dbReference type="PROSITE" id="PS50943">
    <property type="entry name" value="HTH_CROC1"/>
    <property type="match status" value="1"/>
</dbReference>
<dbReference type="GO" id="GO:0003677">
    <property type="term" value="F:DNA binding"/>
    <property type="evidence" value="ECO:0007669"/>
    <property type="project" value="InterPro"/>
</dbReference>
<dbReference type="Pfam" id="PF01381">
    <property type="entry name" value="HTH_3"/>
    <property type="match status" value="1"/>
</dbReference>
<organism evidence="2 4">
    <name type="scientific">Holdemania massiliensis</name>
    <dbReference type="NCBI Taxonomy" id="1468449"/>
    <lineage>
        <taxon>Bacteria</taxon>
        <taxon>Bacillati</taxon>
        <taxon>Bacillota</taxon>
        <taxon>Erysipelotrichia</taxon>
        <taxon>Erysipelotrichales</taxon>
        <taxon>Erysipelotrichaceae</taxon>
        <taxon>Holdemania</taxon>
    </lineage>
</organism>
<protein>
    <submittedName>
        <fullName evidence="2">Helix-turn-helix domain-containing protein</fullName>
    </submittedName>
</protein>
<name>A0A6N7S5K5_9FIRM</name>
<dbReference type="OrthoDB" id="5516148at2"/>
<evidence type="ECO:0000313" key="4">
    <source>
        <dbReference type="Proteomes" id="UP000433575"/>
    </source>
</evidence>
<reference evidence="4 5" key="1">
    <citation type="journal article" date="2019" name="Nat. Med.">
        <title>A library of human gut bacterial isolates paired with longitudinal multiomics data enables mechanistic microbiome research.</title>
        <authorList>
            <person name="Poyet M."/>
            <person name="Groussin M."/>
            <person name="Gibbons S.M."/>
            <person name="Avila-Pacheco J."/>
            <person name="Jiang X."/>
            <person name="Kearney S.M."/>
            <person name="Perrotta A.R."/>
            <person name="Berdy B."/>
            <person name="Zhao S."/>
            <person name="Lieberman T.D."/>
            <person name="Swanson P.K."/>
            <person name="Smith M."/>
            <person name="Roesemann S."/>
            <person name="Alexander J.E."/>
            <person name="Rich S.A."/>
            <person name="Livny J."/>
            <person name="Vlamakis H."/>
            <person name="Clish C."/>
            <person name="Bullock K."/>
            <person name="Deik A."/>
            <person name="Scott J."/>
            <person name="Pierce K.A."/>
            <person name="Xavier R.J."/>
            <person name="Alm E.J."/>
        </authorList>
    </citation>
    <scope>NUCLEOTIDE SEQUENCE [LARGE SCALE GENOMIC DNA]</scope>
    <source>
        <strain evidence="2 4">BIOML-A4</strain>
        <strain evidence="3 5">BIOML-A5</strain>
    </source>
</reference>
<evidence type="ECO:0000313" key="3">
    <source>
        <dbReference type="EMBL" id="MSC32854.1"/>
    </source>
</evidence>
<evidence type="ECO:0000313" key="2">
    <source>
        <dbReference type="EMBL" id="MSA89144.1"/>
    </source>
</evidence>
<comment type="caution">
    <text evidence="2">The sequence shown here is derived from an EMBL/GenBank/DDBJ whole genome shotgun (WGS) entry which is preliminary data.</text>
</comment>
<dbReference type="SUPFAM" id="SSF48452">
    <property type="entry name" value="TPR-like"/>
    <property type="match status" value="1"/>
</dbReference>
<dbReference type="EMBL" id="WKPJ01000008">
    <property type="protein sequence ID" value="MSA89144.1"/>
    <property type="molecule type" value="Genomic_DNA"/>
</dbReference>
<proteinExistence type="predicted"/>
<dbReference type="InterPro" id="IPR001387">
    <property type="entry name" value="Cro/C1-type_HTH"/>
</dbReference>
<evidence type="ECO:0000259" key="1">
    <source>
        <dbReference type="PROSITE" id="PS50943"/>
    </source>
</evidence>
<evidence type="ECO:0000313" key="5">
    <source>
        <dbReference type="Proteomes" id="UP000480929"/>
    </source>
</evidence>
<dbReference type="SUPFAM" id="SSF47413">
    <property type="entry name" value="lambda repressor-like DNA-binding domains"/>
    <property type="match status" value="1"/>
</dbReference>
<keyword evidence="5" id="KW-1185">Reference proteome</keyword>
<feature type="domain" description="HTH cro/C1-type" evidence="1">
    <location>
        <begin position="36"/>
        <end position="76"/>
    </location>
</feature>
<dbReference type="Gene3D" id="1.25.40.10">
    <property type="entry name" value="Tetratricopeptide repeat domain"/>
    <property type="match status" value="1"/>
</dbReference>
<gene>
    <name evidence="3" type="ORF">GKD88_06950</name>
    <name evidence="2" type="ORF">GKE08_07375</name>
</gene>